<organism evidence="4 5">
    <name type="scientific">Sporichthya brevicatena</name>
    <dbReference type="NCBI Taxonomy" id="171442"/>
    <lineage>
        <taxon>Bacteria</taxon>
        <taxon>Bacillati</taxon>
        <taxon>Actinomycetota</taxon>
        <taxon>Actinomycetes</taxon>
        <taxon>Sporichthyales</taxon>
        <taxon>Sporichthyaceae</taxon>
        <taxon>Sporichthya</taxon>
    </lineage>
</organism>
<accession>A0ABP3R981</accession>
<feature type="domain" description="SIS" evidence="3">
    <location>
        <begin position="39"/>
        <end position="196"/>
    </location>
</feature>
<comment type="similarity">
    <text evidence="1">Belongs to the PGI/PMI family.</text>
</comment>
<dbReference type="InterPro" id="IPR001347">
    <property type="entry name" value="SIS_dom"/>
</dbReference>
<dbReference type="EMBL" id="BAAAHE010000004">
    <property type="protein sequence ID" value="GAA0605020.1"/>
    <property type="molecule type" value="Genomic_DNA"/>
</dbReference>
<dbReference type="InterPro" id="IPR046348">
    <property type="entry name" value="SIS_dom_sf"/>
</dbReference>
<name>A0ABP3R981_9ACTN</name>
<proteinExistence type="inferred from homology"/>
<protein>
    <submittedName>
        <fullName evidence="4">Bifunctional phosphoglucose/phosphomannose isomerase</fullName>
    </submittedName>
</protein>
<evidence type="ECO:0000259" key="3">
    <source>
        <dbReference type="PROSITE" id="PS51464"/>
    </source>
</evidence>
<comment type="caution">
    <text evidence="4">The sequence shown here is derived from an EMBL/GenBank/DDBJ whole genome shotgun (WGS) entry which is preliminary data.</text>
</comment>
<reference evidence="5" key="1">
    <citation type="journal article" date="2019" name="Int. J. Syst. Evol. Microbiol.">
        <title>The Global Catalogue of Microorganisms (GCM) 10K type strain sequencing project: providing services to taxonomists for standard genome sequencing and annotation.</title>
        <authorList>
            <consortium name="The Broad Institute Genomics Platform"/>
            <consortium name="The Broad Institute Genome Sequencing Center for Infectious Disease"/>
            <person name="Wu L."/>
            <person name="Ma J."/>
        </authorList>
    </citation>
    <scope>NUCLEOTIDE SEQUENCE [LARGE SCALE GENOMIC DNA]</scope>
    <source>
        <strain evidence="5">JCM 10671</strain>
    </source>
</reference>
<dbReference type="Gene3D" id="3.40.50.10490">
    <property type="entry name" value="Glucose-6-phosphate isomerase like protein, domain 1"/>
    <property type="match status" value="2"/>
</dbReference>
<dbReference type="InterPro" id="IPR019490">
    <property type="entry name" value="Glu6P/Mann6P_isomerase_C"/>
</dbReference>
<gene>
    <name evidence="4" type="ORF">GCM10009547_03670</name>
</gene>
<dbReference type="CDD" id="cd05637">
    <property type="entry name" value="SIS_PGI_PMI_2"/>
    <property type="match status" value="1"/>
</dbReference>
<evidence type="ECO:0000313" key="4">
    <source>
        <dbReference type="EMBL" id="GAA0605020.1"/>
    </source>
</evidence>
<evidence type="ECO:0000256" key="2">
    <source>
        <dbReference type="ARBA" id="ARBA00023235"/>
    </source>
</evidence>
<dbReference type="PROSITE" id="PS51464">
    <property type="entry name" value="SIS"/>
    <property type="match status" value="1"/>
</dbReference>
<dbReference type="Pfam" id="PF10432">
    <property type="entry name" value="bact-PGI_C"/>
    <property type="match status" value="1"/>
</dbReference>
<dbReference type="GO" id="GO:0016853">
    <property type="term" value="F:isomerase activity"/>
    <property type="evidence" value="ECO:0007669"/>
    <property type="project" value="UniProtKB-KW"/>
</dbReference>
<dbReference type="SUPFAM" id="SSF53697">
    <property type="entry name" value="SIS domain"/>
    <property type="match status" value="1"/>
</dbReference>
<keyword evidence="2 4" id="KW-0413">Isomerase</keyword>
<evidence type="ECO:0000313" key="5">
    <source>
        <dbReference type="Proteomes" id="UP001500957"/>
    </source>
</evidence>
<dbReference type="Proteomes" id="UP001500957">
    <property type="component" value="Unassembled WGS sequence"/>
</dbReference>
<evidence type="ECO:0000256" key="1">
    <source>
        <dbReference type="ARBA" id="ARBA00010523"/>
    </source>
</evidence>
<keyword evidence="5" id="KW-1185">Reference proteome</keyword>
<sequence length="357" mass="35473">MTPDPTLLDDVARLRAGDPQDMLGAVASAGAQIRDGLAMVGDLDLGPRPRALVVAGMGGSAASGDVLVAAAGSACPIPLVVHRGPGLPAWVGPEDLVVGLSCSGTTEETLAAVAAAVERKTRLVTIGAPDSPLEIAGAGAPHLAVDAGGRQPRASLWSLATPLLLVGEAVGVTPGARADLAAAATVLDAVAAVNGPAIETSSNRAKELALHLAGGLPVLWGPPGVGATVANRFACQIAENAKQPSMPGVLSEAHHNQIVSFDGPTARADGLRLVVLADDDEPPASVARVEQSQIAAAEAGVPAVLLRGSGPDPVSRLAGLIALVDFASVYLALLGGVDPTPVAAIESLKARLAEADS</sequence>